<organism evidence="2 3">
    <name type="scientific">Elsinoe ampelina</name>
    <dbReference type="NCBI Taxonomy" id="302913"/>
    <lineage>
        <taxon>Eukaryota</taxon>
        <taxon>Fungi</taxon>
        <taxon>Dikarya</taxon>
        <taxon>Ascomycota</taxon>
        <taxon>Pezizomycotina</taxon>
        <taxon>Dothideomycetes</taxon>
        <taxon>Dothideomycetidae</taxon>
        <taxon>Myriangiales</taxon>
        <taxon>Elsinoaceae</taxon>
        <taxon>Elsinoe</taxon>
    </lineage>
</organism>
<evidence type="ECO:0000313" key="2">
    <source>
        <dbReference type="EMBL" id="KAF2219085.1"/>
    </source>
</evidence>
<feature type="transmembrane region" description="Helical" evidence="1">
    <location>
        <begin position="12"/>
        <end position="28"/>
    </location>
</feature>
<keyword evidence="1" id="KW-0812">Transmembrane</keyword>
<keyword evidence="3" id="KW-1185">Reference proteome</keyword>
<keyword evidence="1" id="KW-0472">Membrane</keyword>
<protein>
    <submittedName>
        <fullName evidence="2">Uncharacterized protein</fullName>
    </submittedName>
</protein>
<sequence>MTTVCGSLERCSAHIVFVAMAFGVIRISRWKMKLFGDFAAVPIFKPLNSCLKSSRLLHYQIIACRSKVLSQIYTAASVTIAFVQGMVHVITVTLGIDRAGHITETSSTVK</sequence>
<name>A0A6A6G058_9PEZI</name>
<proteinExistence type="predicted"/>
<accession>A0A6A6G058</accession>
<keyword evidence="1" id="KW-1133">Transmembrane helix</keyword>
<reference evidence="3" key="1">
    <citation type="journal article" date="2020" name="Stud. Mycol.">
        <title>101 Dothideomycetes genomes: A test case for predicting lifestyles and emergence of pathogens.</title>
        <authorList>
            <person name="Haridas S."/>
            <person name="Albert R."/>
            <person name="Binder M."/>
            <person name="Bloem J."/>
            <person name="LaButti K."/>
            <person name="Salamov A."/>
            <person name="Andreopoulos B."/>
            <person name="Baker S."/>
            <person name="Barry K."/>
            <person name="Bills G."/>
            <person name="Bluhm B."/>
            <person name="Cannon C."/>
            <person name="Castanera R."/>
            <person name="Culley D."/>
            <person name="Daum C."/>
            <person name="Ezra D."/>
            <person name="Gonzalez J."/>
            <person name="Henrissat B."/>
            <person name="Kuo A."/>
            <person name="Liang C."/>
            <person name="Lipzen A."/>
            <person name="Lutzoni F."/>
            <person name="Magnuson J."/>
            <person name="Mondo S."/>
            <person name="Nolan M."/>
            <person name="Ohm R."/>
            <person name="Pangilinan J."/>
            <person name="Park H.-J."/>
            <person name="Ramirez L."/>
            <person name="Alfaro M."/>
            <person name="Sun H."/>
            <person name="Tritt A."/>
            <person name="Yoshinaga Y."/>
            <person name="Zwiers L.-H."/>
            <person name="Turgeon B."/>
            <person name="Goodwin S."/>
            <person name="Spatafora J."/>
            <person name="Crous P."/>
            <person name="Grigoriev I."/>
        </authorList>
    </citation>
    <scope>NUCLEOTIDE SEQUENCE [LARGE SCALE GENOMIC DNA]</scope>
    <source>
        <strain evidence="3">CECT 20119</strain>
    </source>
</reference>
<gene>
    <name evidence="2" type="ORF">BDZ85DRAFT_60926</name>
</gene>
<dbReference type="EMBL" id="ML992521">
    <property type="protein sequence ID" value="KAF2219085.1"/>
    <property type="molecule type" value="Genomic_DNA"/>
</dbReference>
<dbReference type="Proteomes" id="UP000799538">
    <property type="component" value="Unassembled WGS sequence"/>
</dbReference>
<evidence type="ECO:0000313" key="3">
    <source>
        <dbReference type="Proteomes" id="UP000799538"/>
    </source>
</evidence>
<evidence type="ECO:0000256" key="1">
    <source>
        <dbReference type="SAM" id="Phobius"/>
    </source>
</evidence>
<dbReference type="AlphaFoldDB" id="A0A6A6G058"/>